<feature type="repeat" description="PPR" evidence="2">
    <location>
        <begin position="588"/>
        <end position="623"/>
    </location>
</feature>
<dbReference type="InterPro" id="IPR032867">
    <property type="entry name" value="DYW_dom"/>
</dbReference>
<dbReference type="Pfam" id="PF01535">
    <property type="entry name" value="PPR"/>
    <property type="match status" value="2"/>
</dbReference>
<dbReference type="AlphaFoldDB" id="A0A5K0WDX4"/>
<dbReference type="PANTHER" id="PTHR47926:SF522">
    <property type="entry name" value="TETRATRICOPEPTIDE REPEAT-LIKE SUPERFAMILY PROTEIN"/>
    <property type="match status" value="1"/>
</dbReference>
<dbReference type="Pfam" id="PF20430">
    <property type="entry name" value="Eplus_motif"/>
    <property type="match status" value="1"/>
</dbReference>
<dbReference type="InterPro" id="IPR046848">
    <property type="entry name" value="E_motif"/>
</dbReference>
<dbReference type="EMBL" id="LR721774">
    <property type="protein sequence ID" value="VVV50557.1"/>
    <property type="molecule type" value="Genomic_DNA"/>
</dbReference>
<evidence type="ECO:0000259" key="3">
    <source>
        <dbReference type="Pfam" id="PF14432"/>
    </source>
</evidence>
<dbReference type="Gramene" id="NC1G0180680.1">
    <property type="protein sequence ID" value="NC1G0180680.1:cds"/>
    <property type="gene ID" value="NC1G0180680"/>
</dbReference>
<feature type="domain" description="DYW" evidence="3">
    <location>
        <begin position="768"/>
        <end position="860"/>
    </location>
</feature>
<dbReference type="OrthoDB" id="733157at2759"/>
<dbReference type="Gene3D" id="1.25.40.10">
    <property type="entry name" value="Tetratricopeptide repeat domain"/>
    <property type="match status" value="5"/>
</dbReference>
<dbReference type="FunFam" id="1.25.40.10:FF:000031">
    <property type="entry name" value="Pentatricopeptide repeat-containing protein mitochondrial"/>
    <property type="match status" value="1"/>
</dbReference>
<dbReference type="GO" id="GO:0003729">
    <property type="term" value="F:mRNA binding"/>
    <property type="evidence" value="ECO:0007669"/>
    <property type="project" value="EnsemblPlants"/>
</dbReference>
<name>A0A5K0WDX4_9MAGN</name>
<dbReference type="Pfam" id="PF20431">
    <property type="entry name" value="E_motif"/>
    <property type="match status" value="1"/>
</dbReference>
<dbReference type="NCBIfam" id="TIGR00756">
    <property type="entry name" value="PPR"/>
    <property type="match status" value="6"/>
</dbReference>
<dbReference type="Pfam" id="PF13041">
    <property type="entry name" value="PPR_2"/>
    <property type="match status" value="5"/>
</dbReference>
<feature type="repeat" description="PPR" evidence="2">
    <location>
        <begin position="522"/>
        <end position="552"/>
    </location>
</feature>
<dbReference type="InterPro" id="IPR046960">
    <property type="entry name" value="PPR_At4g14850-like_plant"/>
</dbReference>
<gene>
    <name evidence="4" type="ORF">NYM_LOCUS2977</name>
</gene>
<dbReference type="SUPFAM" id="SSF48452">
    <property type="entry name" value="TPR-like"/>
    <property type="match status" value="1"/>
</dbReference>
<dbReference type="InterPro" id="IPR046849">
    <property type="entry name" value="E2_motif"/>
</dbReference>
<dbReference type="InterPro" id="IPR011990">
    <property type="entry name" value="TPR-like_helical_dom_sf"/>
</dbReference>
<protein>
    <recommendedName>
        <fullName evidence="3">DYW domain-containing protein</fullName>
    </recommendedName>
</protein>
<feature type="repeat" description="PPR" evidence="2">
    <location>
        <begin position="113"/>
        <end position="143"/>
    </location>
</feature>
<dbReference type="OMA" id="VMSWTAV"/>
<feature type="repeat" description="PPR" evidence="2">
    <location>
        <begin position="386"/>
        <end position="420"/>
    </location>
</feature>
<dbReference type="FunFam" id="1.25.40.10:FF:000366">
    <property type="entry name" value="Pentatricopeptide (PPR) repeat-containing protein"/>
    <property type="match status" value="1"/>
</dbReference>
<evidence type="ECO:0000256" key="2">
    <source>
        <dbReference type="PROSITE-ProRule" id="PRU00708"/>
    </source>
</evidence>
<reference evidence="4" key="1">
    <citation type="submission" date="2019-09" db="EMBL/GenBank/DDBJ databases">
        <authorList>
            <person name="Zhang L."/>
        </authorList>
    </citation>
    <scope>NUCLEOTIDE SEQUENCE</scope>
</reference>
<accession>A0A5K0WDX4</accession>
<feature type="repeat" description="PPR" evidence="2">
    <location>
        <begin position="350"/>
        <end position="385"/>
    </location>
</feature>
<dbReference type="InterPro" id="IPR002885">
    <property type="entry name" value="PPR_rpt"/>
</dbReference>
<evidence type="ECO:0000313" key="4">
    <source>
        <dbReference type="EMBL" id="VVV50557.1"/>
    </source>
</evidence>
<feature type="repeat" description="PPR" evidence="2">
    <location>
        <begin position="452"/>
        <end position="486"/>
    </location>
</feature>
<organism evidence="4">
    <name type="scientific">Nymphaea colorata</name>
    <name type="common">pocket water lily</name>
    <dbReference type="NCBI Taxonomy" id="210225"/>
    <lineage>
        <taxon>Eukaryota</taxon>
        <taxon>Viridiplantae</taxon>
        <taxon>Streptophyta</taxon>
        <taxon>Embryophyta</taxon>
        <taxon>Tracheophyta</taxon>
        <taxon>Spermatophyta</taxon>
        <taxon>Magnoliopsida</taxon>
        <taxon>Nymphaeales</taxon>
        <taxon>Nymphaeaceae</taxon>
        <taxon>Nymphaea</taxon>
    </lineage>
</organism>
<evidence type="ECO:0000256" key="1">
    <source>
        <dbReference type="ARBA" id="ARBA00022737"/>
    </source>
</evidence>
<dbReference type="PANTHER" id="PTHR47926">
    <property type="entry name" value="PENTATRICOPEPTIDE REPEAT-CONTAINING PROTEIN"/>
    <property type="match status" value="1"/>
</dbReference>
<dbReference type="PROSITE" id="PS51375">
    <property type="entry name" value="PPR"/>
    <property type="match status" value="9"/>
</dbReference>
<dbReference type="GO" id="GO:0009793">
    <property type="term" value="P:embryo development ending in seed dormancy"/>
    <property type="evidence" value="ECO:0007669"/>
    <property type="project" value="EnsemblPlants"/>
</dbReference>
<feature type="repeat" description="PPR" evidence="2">
    <location>
        <begin position="246"/>
        <end position="280"/>
    </location>
</feature>
<sequence length="860" mass="96239">MSSLVLPSSLEIRHRRIAASTTKSKPDFERRNLRHLCHFEGASSKSEFEALKHQIIRLSSRGRLKEAFDVFHSMSHHDLVIYSVLLKSCIRLRDFRRGRLLHAHLLQSNIEWDSVLSNSLISFYSKFGDWEMGHEIFEHMSTKNLVSWGAIISCFAQNGQYRRAIAKFKNMVVVGFFPNEFCYASVIRACYDGENFAFGLVVFGLTIKTGFKYNLCVGCGLIDMFVKGGNDKDSALLIFDDMPERNGVAWTLMITRCVQSGSAEEAIGLFLDMELDGFEPDQFCFTSVVSACTELESLKLGQQVHSRIIKAGLVTDVCVGCSLIDMYAKCSENGSMEDSRKVFDRLTKHNVMSWTAVISGYVQSAGEDVEALKLFCRMKHGYVQPNEYTYSSVLKACANSSDLETGEQIYAHVVKSGLAPCDAVGNALVSLYARSGKMDEAQKAFNSMFQKNLISYNVMVDGYVKSQRTDEAFMLAQEIDNIGIRPSNFTFSSLLSAAASLGAMTIGQQLHCQLSKSGLSSDPCVGNSLISMYSRCGNVEDAFKVFSRMAVRNLISWTSIIMGLAKHGYAIETLEIFDQMIESGIRPNEVTFIGVLSACGHAGLVDEGWEYFNSMSSSHGISPRMEHYACLVDLLGRSGCLEKALSFINSMPFEANALVWRALLSACRTHGNMEIGKTAAKRIVELEPDDSAAYVLLSNLYAACGLWDSVSRIRKRMKVRKLRKEAGCSWVEIHNQVHRFYVGDTSHPQSKEIYNKLGQLVSEIKELGYIPDTNFVLHDVEEELKEQYLLQHSEKIAVAFCVLNTVPGRPIRIFKNLRVCGDCHTALKFISMTTGREIIVRDTNRFHHIKDGGCSCRGYW</sequence>
<dbReference type="FunFam" id="1.25.40.10:FF:000381">
    <property type="entry name" value="Pentatricopeptide repeat-containing protein"/>
    <property type="match status" value="1"/>
</dbReference>
<dbReference type="GO" id="GO:0008270">
    <property type="term" value="F:zinc ion binding"/>
    <property type="evidence" value="ECO:0007669"/>
    <property type="project" value="InterPro"/>
</dbReference>
<dbReference type="FunFam" id="1.25.40.10:FF:000309">
    <property type="entry name" value="Pentatricopeptide repeat-containing protein, chloroplastic"/>
    <property type="match status" value="1"/>
</dbReference>
<proteinExistence type="predicted"/>
<dbReference type="Pfam" id="PF14432">
    <property type="entry name" value="DYW_deaminase"/>
    <property type="match status" value="1"/>
</dbReference>
<dbReference type="GO" id="GO:0009451">
    <property type="term" value="P:RNA modification"/>
    <property type="evidence" value="ECO:0007669"/>
    <property type="project" value="InterPro"/>
</dbReference>
<feature type="repeat" description="PPR" evidence="2">
    <location>
        <begin position="553"/>
        <end position="587"/>
    </location>
</feature>
<keyword evidence="1" id="KW-0677">Repeat</keyword>
<feature type="repeat" description="PPR" evidence="2">
    <location>
        <begin position="144"/>
        <end position="178"/>
    </location>
</feature>